<name>A0A4R6X4F8_9GAMM</name>
<reference evidence="2 3" key="1">
    <citation type="submission" date="2019-03" db="EMBL/GenBank/DDBJ databases">
        <title>Genomic Encyclopedia of Type Strains, Phase IV (KMG-IV): sequencing the most valuable type-strain genomes for metagenomic binning, comparative biology and taxonomic classification.</title>
        <authorList>
            <person name="Goeker M."/>
        </authorList>
    </citation>
    <scope>NUCLEOTIDE SEQUENCE [LARGE SCALE GENOMIC DNA]</scope>
    <source>
        <strain evidence="2 3">DSM 5604</strain>
    </source>
</reference>
<dbReference type="EMBL" id="SNZA01000002">
    <property type="protein sequence ID" value="TDR13845.1"/>
    <property type="molecule type" value="Genomic_DNA"/>
</dbReference>
<accession>A0A4R6X4F8</accession>
<comment type="caution">
    <text evidence="2">The sequence shown here is derived from an EMBL/GenBank/DDBJ whole genome shotgun (WGS) entry which is preliminary data.</text>
</comment>
<evidence type="ECO:0000313" key="2">
    <source>
        <dbReference type="EMBL" id="TDR13845.1"/>
    </source>
</evidence>
<feature type="signal peptide" evidence="1">
    <location>
        <begin position="1"/>
        <end position="21"/>
    </location>
</feature>
<protein>
    <submittedName>
        <fullName evidence="2">Putative salt-induced outer membrane protein YdiY</fullName>
    </submittedName>
</protein>
<keyword evidence="3" id="KW-1185">Reference proteome</keyword>
<dbReference type="Pfam" id="PF04338">
    <property type="entry name" value="DUF481"/>
    <property type="match status" value="1"/>
</dbReference>
<dbReference type="AlphaFoldDB" id="A0A4R6X4F8"/>
<evidence type="ECO:0000313" key="3">
    <source>
        <dbReference type="Proteomes" id="UP000295729"/>
    </source>
</evidence>
<feature type="chain" id="PRO_5020913305" evidence="1">
    <location>
        <begin position="22"/>
        <end position="251"/>
    </location>
</feature>
<keyword evidence="1" id="KW-0732">Signal</keyword>
<proteinExistence type="predicted"/>
<dbReference type="RefSeq" id="WP_133560988.1">
    <property type="nucleotide sequence ID" value="NZ_JAJGNH010000003.1"/>
</dbReference>
<dbReference type="InterPro" id="IPR007433">
    <property type="entry name" value="DUF481"/>
</dbReference>
<gene>
    <name evidence="2" type="ORF">C8D85_1376</name>
</gene>
<sequence length="251" mass="27473">MRSLIFPSIIAVSIAAPLAFADTDVDLDSNKDKWSGSAELGFVSTSGNSDTNNINGRLGLTQESIQWRTDYSLSSLYSSSDSDTTAEKYAGSLQSNYKFDTEQFWFVRGAYEKDRFSGYRSKSSVSTGYGNRFWQAKDGSYLEASTGVGYRDFAIDKDAAADGESDRGTFVRIAGTFEKHFTANSLFRQELTSEISTSGGNTVNESVSALQANIVDNLAMKLAYRVKYTSDVPSDTDTTDTETTASVLYSF</sequence>
<dbReference type="Proteomes" id="UP000295729">
    <property type="component" value="Unassembled WGS sequence"/>
</dbReference>
<evidence type="ECO:0000256" key="1">
    <source>
        <dbReference type="SAM" id="SignalP"/>
    </source>
</evidence>
<dbReference type="OrthoDB" id="5292716at2"/>
<organism evidence="2 3">
    <name type="scientific">Marinomonas communis</name>
    <dbReference type="NCBI Taxonomy" id="28254"/>
    <lineage>
        <taxon>Bacteria</taxon>
        <taxon>Pseudomonadati</taxon>
        <taxon>Pseudomonadota</taxon>
        <taxon>Gammaproteobacteria</taxon>
        <taxon>Oceanospirillales</taxon>
        <taxon>Oceanospirillaceae</taxon>
        <taxon>Marinomonas</taxon>
    </lineage>
</organism>